<name>A0A1G2UQU6_9BACT</name>
<protein>
    <recommendedName>
        <fullName evidence="2">Transcriptional repressor PaaX-like central Cas2-like domain-containing protein</fullName>
    </recommendedName>
</protein>
<dbReference type="SUPFAM" id="SSF143430">
    <property type="entry name" value="TTP0101/SSO1404-like"/>
    <property type="match status" value="1"/>
</dbReference>
<evidence type="ECO:0000259" key="2">
    <source>
        <dbReference type="Pfam" id="PF20803"/>
    </source>
</evidence>
<proteinExistence type="predicted"/>
<dbReference type="EMBL" id="MHWR01000052">
    <property type="protein sequence ID" value="OHB11710.1"/>
    <property type="molecule type" value="Genomic_DNA"/>
</dbReference>
<feature type="domain" description="Transcriptional repressor PaaX-like central Cas2-like" evidence="2">
    <location>
        <begin position="106"/>
        <end position="180"/>
    </location>
</feature>
<sequence>MMRKSLEKESAIKKKRADLKKIILRAVVVAGIIGVGLVAPNVLGAMKKLGMLPKKRQGEFINVSRDRLIANGFLKYVNGMLQITPNGEKYLLKETAYESLNDKKNKKWDGKWRVLIFDIPEKKKAIRERIRYILTDIGFMRLQDSVWIYPYDCEDLITLLKADLKIGKDVLYMIVEELEYDQPVQSYFGFTEK</sequence>
<feature type="transmembrane region" description="Helical" evidence="1">
    <location>
        <begin position="22"/>
        <end position="43"/>
    </location>
</feature>
<dbReference type="Gene3D" id="3.30.70.2650">
    <property type="match status" value="1"/>
</dbReference>
<evidence type="ECO:0000313" key="3">
    <source>
        <dbReference type="EMBL" id="OHB11710.1"/>
    </source>
</evidence>
<dbReference type="InterPro" id="IPR048846">
    <property type="entry name" value="PaaX-like_central"/>
</dbReference>
<dbReference type="Pfam" id="PF20803">
    <property type="entry name" value="PaaX_M"/>
    <property type="match status" value="1"/>
</dbReference>
<comment type="caution">
    <text evidence="3">The sequence shown here is derived from an EMBL/GenBank/DDBJ whole genome shotgun (WGS) entry which is preliminary data.</text>
</comment>
<evidence type="ECO:0000313" key="4">
    <source>
        <dbReference type="Proteomes" id="UP000177154"/>
    </source>
</evidence>
<keyword evidence="1" id="KW-0472">Membrane</keyword>
<accession>A0A1G2UQU6</accession>
<gene>
    <name evidence="3" type="ORF">A2Y49_00740</name>
</gene>
<dbReference type="AlphaFoldDB" id="A0A1G2UQU6"/>
<keyword evidence="1" id="KW-1133">Transmembrane helix</keyword>
<reference evidence="3 4" key="1">
    <citation type="journal article" date="2016" name="Nat. Commun.">
        <title>Thousands of microbial genomes shed light on interconnected biogeochemical processes in an aquifer system.</title>
        <authorList>
            <person name="Anantharaman K."/>
            <person name="Brown C.T."/>
            <person name="Hug L.A."/>
            <person name="Sharon I."/>
            <person name="Castelle C.J."/>
            <person name="Probst A.J."/>
            <person name="Thomas B.C."/>
            <person name="Singh A."/>
            <person name="Wilkins M.J."/>
            <person name="Karaoz U."/>
            <person name="Brodie E.L."/>
            <person name="Williams K.H."/>
            <person name="Hubbard S.S."/>
            <person name="Banfield J.F."/>
        </authorList>
    </citation>
    <scope>NUCLEOTIDE SEQUENCE [LARGE SCALE GENOMIC DNA]</scope>
</reference>
<keyword evidence="1" id="KW-0812">Transmembrane</keyword>
<evidence type="ECO:0000256" key="1">
    <source>
        <dbReference type="SAM" id="Phobius"/>
    </source>
</evidence>
<dbReference type="Proteomes" id="UP000177154">
    <property type="component" value="Unassembled WGS sequence"/>
</dbReference>
<organism evidence="3 4">
    <name type="scientific">Candidatus Zambryskibacteria bacterium RIFCSPLOWO2_12_39_8</name>
    <dbReference type="NCBI Taxonomy" id="1802774"/>
    <lineage>
        <taxon>Bacteria</taxon>
        <taxon>Candidatus Zambryskiibacteriota</taxon>
    </lineage>
</organism>